<evidence type="ECO:0000256" key="5">
    <source>
        <dbReference type="SAM" id="MobiDB-lite"/>
    </source>
</evidence>
<evidence type="ECO:0000313" key="8">
    <source>
        <dbReference type="Proteomes" id="UP001242045"/>
    </source>
</evidence>
<reference evidence="7" key="1">
    <citation type="submission" date="2023-07" db="EMBL/GenBank/DDBJ databases">
        <title>Sorghum-associated microbial communities from plants grown in Nebraska, USA.</title>
        <authorList>
            <person name="Schachtman D."/>
        </authorList>
    </citation>
    <scope>NUCLEOTIDE SEQUENCE</scope>
    <source>
        <strain evidence="7">DS3754</strain>
    </source>
</reference>
<comment type="caution">
    <text evidence="7">The sequence shown here is derived from an EMBL/GenBank/DDBJ whole genome shotgun (WGS) entry which is preliminary data.</text>
</comment>
<organism evidence="7 8">
    <name type="scientific">Variovorax boronicumulans</name>
    <dbReference type="NCBI Taxonomy" id="436515"/>
    <lineage>
        <taxon>Bacteria</taxon>
        <taxon>Pseudomonadati</taxon>
        <taxon>Pseudomonadota</taxon>
        <taxon>Betaproteobacteria</taxon>
        <taxon>Burkholderiales</taxon>
        <taxon>Comamonadaceae</taxon>
        <taxon>Variovorax</taxon>
    </lineage>
</organism>
<evidence type="ECO:0000256" key="2">
    <source>
        <dbReference type="ARBA" id="ARBA00022692"/>
    </source>
</evidence>
<keyword evidence="3 6" id="KW-1133">Transmembrane helix</keyword>
<evidence type="ECO:0000256" key="1">
    <source>
        <dbReference type="ARBA" id="ARBA00004141"/>
    </source>
</evidence>
<comment type="subcellular location">
    <subcellularLocation>
        <location evidence="1">Membrane</location>
        <topology evidence="1">Multi-pass membrane protein</topology>
    </subcellularLocation>
</comment>
<feature type="transmembrane region" description="Helical" evidence="6">
    <location>
        <begin position="28"/>
        <end position="49"/>
    </location>
</feature>
<dbReference type="GO" id="GO:0016020">
    <property type="term" value="C:membrane"/>
    <property type="evidence" value="ECO:0007669"/>
    <property type="project" value="UniProtKB-SubCell"/>
</dbReference>
<feature type="transmembrane region" description="Helical" evidence="6">
    <location>
        <begin position="148"/>
        <end position="170"/>
    </location>
</feature>
<protein>
    <submittedName>
        <fullName evidence="7">Type IV secretion system protein VirB6</fullName>
    </submittedName>
</protein>
<feature type="transmembrane region" description="Helical" evidence="6">
    <location>
        <begin position="209"/>
        <end position="230"/>
    </location>
</feature>
<dbReference type="EMBL" id="JAUSRD010000027">
    <property type="protein sequence ID" value="MDP9897354.1"/>
    <property type="molecule type" value="Genomic_DNA"/>
</dbReference>
<feature type="region of interest" description="Disordered" evidence="5">
    <location>
        <begin position="379"/>
        <end position="403"/>
    </location>
</feature>
<feature type="transmembrane region" description="Helical" evidence="6">
    <location>
        <begin position="69"/>
        <end position="92"/>
    </location>
</feature>
<feature type="transmembrane region" description="Helical" evidence="6">
    <location>
        <begin position="177"/>
        <end position="197"/>
    </location>
</feature>
<sequence>MADFRVIEPLARKILDATDQWSGISGQLAGLVMAPILAGVTLLVMWHGLNILRGAGGQHHLLDVFVKCLRAFFVVTLAISAGAYSSTVVGFFQDMRNGLTGMFVSGSATSYNALDVAVSQALSTWDATWIWASEHIKLMSTSPDFSGIVALACWFAMVGALMIFAAICAINLIVIDFALAFIFAVGPIFVACFAFQATARFTDGWLSGVLKYTFTAIVISAVVGLGIGVLQTYTAALSASAGALDFVTAAFAAVGASLILCVLAAKIPQIAGDVVGGIGISVFGPSMASRPMAAVASLATSSGGAAANAAAYGAGRLVGGGSTSPTGGATQGSAAAAMNMTGSFSDAVRGRGTSSDGRSVSGLGMRNAFAVGRGNAAGTGVITGGTRPVGRMHTPAPTSGPSN</sequence>
<feature type="transmembrane region" description="Helical" evidence="6">
    <location>
        <begin position="242"/>
        <end position="265"/>
    </location>
</feature>
<accession>A0AAW8D3L5</accession>
<evidence type="ECO:0000256" key="3">
    <source>
        <dbReference type="ARBA" id="ARBA00022989"/>
    </source>
</evidence>
<dbReference type="Proteomes" id="UP001242045">
    <property type="component" value="Unassembled WGS sequence"/>
</dbReference>
<evidence type="ECO:0000256" key="4">
    <source>
        <dbReference type="ARBA" id="ARBA00023136"/>
    </source>
</evidence>
<evidence type="ECO:0000313" key="7">
    <source>
        <dbReference type="EMBL" id="MDP9897354.1"/>
    </source>
</evidence>
<name>A0AAW8D3L5_9BURK</name>
<keyword evidence="4 6" id="KW-0472">Membrane</keyword>
<evidence type="ECO:0000256" key="6">
    <source>
        <dbReference type="SAM" id="Phobius"/>
    </source>
</evidence>
<proteinExistence type="predicted"/>
<dbReference type="InterPro" id="IPR007688">
    <property type="entry name" value="Conjugal_tfr_TrbL/VirB6"/>
</dbReference>
<gene>
    <name evidence="7" type="ORF">J2W31_006498</name>
</gene>
<dbReference type="Pfam" id="PF04610">
    <property type="entry name" value="TrbL"/>
    <property type="match status" value="1"/>
</dbReference>
<dbReference type="GO" id="GO:0030255">
    <property type="term" value="P:protein secretion by the type IV secretion system"/>
    <property type="evidence" value="ECO:0007669"/>
    <property type="project" value="InterPro"/>
</dbReference>
<dbReference type="AlphaFoldDB" id="A0AAW8D3L5"/>
<keyword evidence="2 6" id="KW-0812">Transmembrane</keyword>
<dbReference type="RefSeq" id="WP_307687289.1">
    <property type="nucleotide sequence ID" value="NZ_JAUSRD010000027.1"/>
</dbReference>